<comment type="caution">
    <text evidence="1">The sequence shown here is derived from an EMBL/GenBank/DDBJ whole genome shotgun (WGS) entry which is preliminary data.</text>
</comment>
<organism evidence="1 2">
    <name type="scientific">Dillenia turbinata</name>
    <dbReference type="NCBI Taxonomy" id="194707"/>
    <lineage>
        <taxon>Eukaryota</taxon>
        <taxon>Viridiplantae</taxon>
        <taxon>Streptophyta</taxon>
        <taxon>Embryophyta</taxon>
        <taxon>Tracheophyta</taxon>
        <taxon>Spermatophyta</taxon>
        <taxon>Magnoliopsida</taxon>
        <taxon>eudicotyledons</taxon>
        <taxon>Gunneridae</taxon>
        <taxon>Pentapetalae</taxon>
        <taxon>Dilleniales</taxon>
        <taxon>Dilleniaceae</taxon>
        <taxon>Dillenia</taxon>
    </lineage>
</organism>
<gene>
    <name evidence="1" type="ORF">RJ641_010460</name>
</gene>
<dbReference type="EMBL" id="JBAMMX010000017">
    <property type="protein sequence ID" value="KAK6924260.1"/>
    <property type="molecule type" value="Genomic_DNA"/>
</dbReference>
<evidence type="ECO:0000313" key="1">
    <source>
        <dbReference type="EMBL" id="KAK6924260.1"/>
    </source>
</evidence>
<sequence>MCKVIYDEQGQRSMMQDLSFYGGICTKKHQSSEHGKKKNYTLDANLGNLLEKNCVLSNVCDPNLGNLLEKNCCLFLRTISLVRSSKSSSASLIGESRLHKHKGTSSASLSSISISNNQRLLYWTDSNHTERTAYLWCCLHEALTNK</sequence>
<name>A0AAN8UYJ1_9MAGN</name>
<reference evidence="1 2" key="1">
    <citation type="submission" date="2023-12" db="EMBL/GenBank/DDBJ databases">
        <title>A high-quality genome assembly for Dillenia turbinata (Dilleniales).</title>
        <authorList>
            <person name="Chanderbali A."/>
        </authorList>
    </citation>
    <scope>NUCLEOTIDE SEQUENCE [LARGE SCALE GENOMIC DNA]</scope>
    <source>
        <strain evidence="1">LSX21</strain>
        <tissue evidence="1">Leaf</tissue>
    </source>
</reference>
<dbReference type="Proteomes" id="UP001370490">
    <property type="component" value="Unassembled WGS sequence"/>
</dbReference>
<evidence type="ECO:0000313" key="2">
    <source>
        <dbReference type="Proteomes" id="UP001370490"/>
    </source>
</evidence>
<proteinExistence type="predicted"/>
<protein>
    <submittedName>
        <fullName evidence="1">Uncharacterized protein</fullName>
    </submittedName>
</protein>
<keyword evidence="2" id="KW-1185">Reference proteome</keyword>
<dbReference type="AlphaFoldDB" id="A0AAN8UYJ1"/>
<accession>A0AAN8UYJ1</accession>